<gene>
    <name evidence="4" type="ORF">SAPIO_CDS2762</name>
</gene>
<dbReference type="AlphaFoldDB" id="A0A084GBH3"/>
<feature type="domain" description="Glucose-methanol-choline oxidoreductase N-terminal" evidence="3">
    <location>
        <begin position="266"/>
        <end position="280"/>
    </location>
</feature>
<dbReference type="PANTHER" id="PTHR11552">
    <property type="entry name" value="GLUCOSE-METHANOL-CHOLINE GMC OXIDOREDUCTASE"/>
    <property type="match status" value="1"/>
</dbReference>
<comment type="similarity">
    <text evidence="1">Belongs to the GMC oxidoreductase family.</text>
</comment>
<evidence type="ECO:0000313" key="5">
    <source>
        <dbReference type="Proteomes" id="UP000028545"/>
    </source>
</evidence>
<dbReference type="Pfam" id="PF00732">
    <property type="entry name" value="GMC_oxred_N"/>
    <property type="match status" value="1"/>
</dbReference>
<organism evidence="4 5">
    <name type="scientific">Pseudallescheria apiosperma</name>
    <name type="common">Scedosporium apiospermum</name>
    <dbReference type="NCBI Taxonomy" id="563466"/>
    <lineage>
        <taxon>Eukaryota</taxon>
        <taxon>Fungi</taxon>
        <taxon>Dikarya</taxon>
        <taxon>Ascomycota</taxon>
        <taxon>Pezizomycotina</taxon>
        <taxon>Sordariomycetes</taxon>
        <taxon>Hypocreomycetidae</taxon>
        <taxon>Microascales</taxon>
        <taxon>Microascaceae</taxon>
        <taxon>Scedosporium</taxon>
    </lineage>
</organism>
<feature type="binding site" evidence="2">
    <location>
        <position position="230"/>
    </location>
    <ligand>
        <name>FAD</name>
        <dbReference type="ChEBI" id="CHEBI:57692"/>
    </ligand>
</feature>
<dbReference type="GO" id="GO:0050660">
    <property type="term" value="F:flavin adenine dinucleotide binding"/>
    <property type="evidence" value="ECO:0007669"/>
    <property type="project" value="InterPro"/>
</dbReference>
<dbReference type="Gene3D" id="3.50.50.60">
    <property type="entry name" value="FAD/NAD(P)-binding domain"/>
    <property type="match status" value="1"/>
</dbReference>
<dbReference type="Proteomes" id="UP000028545">
    <property type="component" value="Unassembled WGS sequence"/>
</dbReference>
<dbReference type="KEGG" id="sapo:SAPIO_CDS2762"/>
<comment type="caution">
    <text evidence="4">The sequence shown here is derived from an EMBL/GenBank/DDBJ whole genome shotgun (WGS) entry which is preliminary data.</text>
</comment>
<comment type="cofactor">
    <cofactor evidence="2">
        <name>FAD</name>
        <dbReference type="ChEBI" id="CHEBI:57692"/>
    </cofactor>
</comment>
<dbReference type="Pfam" id="PF05199">
    <property type="entry name" value="GMC_oxred_C"/>
    <property type="match status" value="1"/>
</dbReference>
<dbReference type="SUPFAM" id="SSF51905">
    <property type="entry name" value="FAD/NAD(P)-binding domain"/>
    <property type="match status" value="1"/>
</dbReference>
<keyword evidence="2" id="KW-0274">FAD</keyword>
<keyword evidence="5" id="KW-1185">Reference proteome</keyword>
<dbReference type="OMA" id="YDAYTWE"/>
<dbReference type="PIRSF" id="PIRSF000137">
    <property type="entry name" value="Alcohol_oxidase"/>
    <property type="match status" value="1"/>
</dbReference>
<dbReference type="HOGENOM" id="CLU_002865_7_1_1"/>
<evidence type="ECO:0000256" key="1">
    <source>
        <dbReference type="ARBA" id="ARBA00010790"/>
    </source>
</evidence>
<dbReference type="InterPro" id="IPR000172">
    <property type="entry name" value="GMC_OxRdtase_N"/>
</dbReference>
<name>A0A084GBH3_PSEDA</name>
<feature type="binding site" evidence="2">
    <location>
        <begin position="102"/>
        <end position="105"/>
    </location>
    <ligand>
        <name>FAD</name>
        <dbReference type="ChEBI" id="CHEBI:57692"/>
    </ligand>
</feature>
<evidence type="ECO:0000313" key="4">
    <source>
        <dbReference type="EMBL" id="KEZ44685.1"/>
    </source>
</evidence>
<dbReference type="SUPFAM" id="SSF54373">
    <property type="entry name" value="FAD-linked reductases, C-terminal domain"/>
    <property type="match status" value="1"/>
</dbReference>
<dbReference type="PROSITE" id="PS00624">
    <property type="entry name" value="GMC_OXRED_2"/>
    <property type="match status" value="1"/>
</dbReference>
<dbReference type="GeneID" id="27721834"/>
<keyword evidence="2" id="KW-0285">Flavoprotein</keyword>
<dbReference type="EMBL" id="JOWA01000087">
    <property type="protein sequence ID" value="KEZ44685.1"/>
    <property type="molecule type" value="Genomic_DNA"/>
</dbReference>
<dbReference type="InterPro" id="IPR036188">
    <property type="entry name" value="FAD/NAD-bd_sf"/>
</dbReference>
<evidence type="ECO:0000256" key="2">
    <source>
        <dbReference type="PIRSR" id="PIRSR000137-2"/>
    </source>
</evidence>
<dbReference type="VEuPathDB" id="FungiDB:SAPIO_CDS2762"/>
<reference evidence="4 5" key="1">
    <citation type="journal article" date="2014" name="Genome Announc.">
        <title>Draft genome sequence of the pathogenic fungus Scedosporium apiospermum.</title>
        <authorList>
            <person name="Vandeputte P."/>
            <person name="Ghamrawi S."/>
            <person name="Rechenmann M."/>
            <person name="Iltis A."/>
            <person name="Giraud S."/>
            <person name="Fleury M."/>
            <person name="Thornton C."/>
            <person name="Delhaes L."/>
            <person name="Meyer W."/>
            <person name="Papon N."/>
            <person name="Bouchara J.P."/>
        </authorList>
    </citation>
    <scope>NUCLEOTIDE SEQUENCE [LARGE SCALE GENOMIC DNA]</scope>
    <source>
        <strain evidence="4 5">IHEM 14462</strain>
    </source>
</reference>
<accession>A0A084GBH3</accession>
<proteinExistence type="inferred from homology"/>
<dbReference type="RefSeq" id="XP_016644484.1">
    <property type="nucleotide sequence ID" value="XM_016785702.1"/>
</dbReference>
<dbReference type="Gene3D" id="3.30.560.10">
    <property type="entry name" value="Glucose Oxidase, domain 3"/>
    <property type="match status" value="1"/>
</dbReference>
<evidence type="ECO:0000259" key="3">
    <source>
        <dbReference type="PROSITE" id="PS00624"/>
    </source>
</evidence>
<sequence length="542" mass="59967">MSISDNLPTGDAARFDYIIVGGGTAGCVIASRLSGYLPQKRILVIEGGPSDVGDSRALVLKDRVQMLGTELDMRYPSVQQPMGNSHIIQSRAKILGGCSSHNDMVSFRTPEYDAYTWEKLGCKGWSFDMFQRVQRRLRVATRPRAHPQDQNQLSKDWILSAHRALGLPYVSNLNNAISSSAGLTQAVGWTPLSYNPDNGWRSSASVAYIHPILRGEEERPNLVILTNAWVSRVNVRGDVAVSVDVTTRDGTKHTVHASTEIILCAGSIDTPRLMLLSGLGPRKQLESVNVPVVKDIPGVGENLQDHPCTFVVFDLHRDVPSQTATHSDVLAFLRHKPYNWAGDDGNVPDLELHMWQLDWCDETTRLGYERPKRPFCILPVLLRPQTSGRLYLKSNDPNEKPALDFKYFEDPAGYDAELLVAGIKASRKMAETQPFKSWIKREIAPGPNVTSDEDLNKYARAASHTIYHPACTTKMGDVDKDPMAVVDPRLKVRGIKNLRIADAGVFPSMITVNLMLTVLAVGERAAEIIAEDAGWTGRDSHL</sequence>
<dbReference type="PANTHER" id="PTHR11552:SF152">
    <property type="entry name" value="OXIDASE (CODA), PUTATIVE (AFU_ORTHOLOGUE AFUA_8G04090)-RELATED"/>
    <property type="match status" value="1"/>
</dbReference>
<dbReference type="OrthoDB" id="269227at2759"/>
<dbReference type="InterPro" id="IPR012132">
    <property type="entry name" value="GMC_OxRdtase"/>
</dbReference>
<dbReference type="InterPro" id="IPR007867">
    <property type="entry name" value="GMC_OxRtase_C"/>
</dbReference>
<dbReference type="GO" id="GO:0016614">
    <property type="term" value="F:oxidoreductase activity, acting on CH-OH group of donors"/>
    <property type="evidence" value="ECO:0007669"/>
    <property type="project" value="InterPro"/>
</dbReference>
<protein>
    <submittedName>
        <fullName evidence="4">Choline oxidase</fullName>
    </submittedName>
</protein>